<organism evidence="8 9">
    <name type="scientific">Soehngenia longivitae</name>
    <dbReference type="NCBI Taxonomy" id="2562294"/>
    <lineage>
        <taxon>Bacteria</taxon>
        <taxon>Bacillati</taxon>
        <taxon>Bacillota</taxon>
        <taxon>Tissierellia</taxon>
        <taxon>Tissierellales</taxon>
        <taxon>Tissierellaceae</taxon>
        <taxon>Soehngenia</taxon>
    </lineage>
</organism>
<dbReference type="InterPro" id="IPR020846">
    <property type="entry name" value="MFS_dom"/>
</dbReference>
<evidence type="ECO:0000256" key="1">
    <source>
        <dbReference type="ARBA" id="ARBA00004651"/>
    </source>
</evidence>
<evidence type="ECO:0000313" key="8">
    <source>
        <dbReference type="EMBL" id="TFZ41081.1"/>
    </source>
</evidence>
<evidence type="ECO:0000256" key="6">
    <source>
        <dbReference type="SAM" id="Phobius"/>
    </source>
</evidence>
<feature type="transmembrane region" description="Helical" evidence="6">
    <location>
        <begin position="21"/>
        <end position="39"/>
    </location>
</feature>
<dbReference type="Gene3D" id="1.20.1250.20">
    <property type="entry name" value="MFS general substrate transporter like domains"/>
    <property type="match status" value="1"/>
</dbReference>
<feature type="transmembrane region" description="Helical" evidence="6">
    <location>
        <begin position="183"/>
        <end position="203"/>
    </location>
</feature>
<proteinExistence type="predicted"/>
<keyword evidence="5 6" id="KW-0472">Membrane</keyword>
<dbReference type="Proteomes" id="UP000298381">
    <property type="component" value="Unassembled WGS sequence"/>
</dbReference>
<accession>A0A4Z0D881</accession>
<reference evidence="8 9" key="1">
    <citation type="submission" date="2019-03" db="EMBL/GenBank/DDBJ databases">
        <title>Draft genome sequence data and analysis of a Fermenting Bacterium, Soehngenia longevitae strain 1933PT, isolated from petroleum reservoir in Azerbaijan.</title>
        <authorList>
            <person name="Grouzdev D.S."/>
            <person name="Bidzhieva S.K."/>
            <person name="Sokolova D.S."/>
            <person name="Tourova T.P."/>
            <person name="Poltaraus A.B."/>
            <person name="Nazina T.N."/>
        </authorList>
    </citation>
    <scope>NUCLEOTIDE SEQUENCE [LARGE SCALE GENOMIC DNA]</scope>
    <source>
        <strain evidence="8 9">1933P</strain>
    </source>
</reference>
<dbReference type="InterPro" id="IPR011701">
    <property type="entry name" value="MFS"/>
</dbReference>
<evidence type="ECO:0000256" key="3">
    <source>
        <dbReference type="ARBA" id="ARBA00022692"/>
    </source>
</evidence>
<feature type="transmembrane region" description="Helical" evidence="6">
    <location>
        <begin position="152"/>
        <end position="171"/>
    </location>
</feature>
<dbReference type="AlphaFoldDB" id="A0A4Z0D881"/>
<dbReference type="SUPFAM" id="SSF103473">
    <property type="entry name" value="MFS general substrate transporter"/>
    <property type="match status" value="1"/>
</dbReference>
<keyword evidence="4 6" id="KW-1133">Transmembrane helix</keyword>
<sequence length="414" mass="46290">MMSDRVSLKEKLVSYNIKVNIINGVFAAIAFNLVNPYLAKFAERLGATDYQIAYLTSFPYFVSIFAYIPGAILIESLSNKKKTTGTIMFIHKLFYLLLAILPFLKGVNQASLFITIIGLMNLPGAMATMGYQSSIGDVFSIEDRGNAMGLRNKYSTIFALAITFISGQLLTYIPKTNEGSIRLYQIFFFFAFIFSLAEVISFFKFRGMKRKKKSTRYIDSLKATFKNLPKEKNYLIFTLISAFFYIGWMGAQPLFNIYTIKVLGANEFWLSAITISSSLSSILSFTKWAKFADKKGNNFALGIALMGMAITPIFYVLSKNIFMLVLFNIIIGIAVAGTNLILFNMLLEVTPSINRTIYIAIYNTLTAIVSAIAPIMGVAIKDMTSIAIALIIIAIFRFIASFMFIARGLVRENN</sequence>
<dbReference type="OrthoDB" id="1704268at2"/>
<feature type="transmembrane region" description="Helical" evidence="6">
    <location>
        <begin position="386"/>
        <end position="410"/>
    </location>
</feature>
<dbReference type="GO" id="GO:0022857">
    <property type="term" value="F:transmembrane transporter activity"/>
    <property type="evidence" value="ECO:0007669"/>
    <property type="project" value="InterPro"/>
</dbReference>
<dbReference type="EMBL" id="SRIB01000003">
    <property type="protein sequence ID" value="TFZ41081.1"/>
    <property type="molecule type" value="Genomic_DNA"/>
</dbReference>
<dbReference type="PANTHER" id="PTHR23526">
    <property type="entry name" value="INTEGRAL MEMBRANE TRANSPORT PROTEIN-RELATED"/>
    <property type="match status" value="1"/>
</dbReference>
<dbReference type="Pfam" id="PF07690">
    <property type="entry name" value="MFS_1"/>
    <property type="match status" value="1"/>
</dbReference>
<evidence type="ECO:0000259" key="7">
    <source>
        <dbReference type="PROSITE" id="PS50850"/>
    </source>
</evidence>
<dbReference type="PANTHER" id="PTHR23526:SF2">
    <property type="entry name" value="MAJOR FACILITATOR SUPERFAMILY (MFS) PROFILE DOMAIN-CONTAINING PROTEIN"/>
    <property type="match status" value="1"/>
</dbReference>
<feature type="transmembrane region" description="Helical" evidence="6">
    <location>
        <begin position="51"/>
        <end position="74"/>
    </location>
</feature>
<comment type="subcellular location">
    <subcellularLocation>
        <location evidence="1">Cell membrane</location>
        <topology evidence="1">Multi-pass membrane protein</topology>
    </subcellularLocation>
</comment>
<keyword evidence="9" id="KW-1185">Reference proteome</keyword>
<dbReference type="GO" id="GO:0005886">
    <property type="term" value="C:plasma membrane"/>
    <property type="evidence" value="ECO:0007669"/>
    <property type="project" value="UniProtKB-SubCell"/>
</dbReference>
<dbReference type="PROSITE" id="PS50850">
    <property type="entry name" value="MFS"/>
    <property type="match status" value="1"/>
</dbReference>
<keyword evidence="2" id="KW-0813">Transport</keyword>
<gene>
    <name evidence="8" type="ORF">E4100_03005</name>
</gene>
<feature type="transmembrane region" description="Helical" evidence="6">
    <location>
        <begin position="86"/>
        <end position="104"/>
    </location>
</feature>
<feature type="transmembrane region" description="Helical" evidence="6">
    <location>
        <begin position="267"/>
        <end position="286"/>
    </location>
</feature>
<feature type="transmembrane region" description="Helical" evidence="6">
    <location>
        <begin position="110"/>
        <end position="131"/>
    </location>
</feature>
<feature type="transmembrane region" description="Helical" evidence="6">
    <location>
        <begin position="234"/>
        <end position="255"/>
    </location>
</feature>
<feature type="domain" description="Major facilitator superfamily (MFS) profile" evidence="7">
    <location>
        <begin position="234"/>
        <end position="414"/>
    </location>
</feature>
<dbReference type="InterPro" id="IPR052528">
    <property type="entry name" value="Sugar_transport-like"/>
</dbReference>
<feature type="transmembrane region" description="Helical" evidence="6">
    <location>
        <begin position="359"/>
        <end position="380"/>
    </location>
</feature>
<name>A0A4Z0D881_9FIRM</name>
<evidence type="ECO:0000256" key="2">
    <source>
        <dbReference type="ARBA" id="ARBA00022448"/>
    </source>
</evidence>
<dbReference type="InterPro" id="IPR036259">
    <property type="entry name" value="MFS_trans_sf"/>
</dbReference>
<protein>
    <submittedName>
        <fullName evidence="8">MFS transporter</fullName>
    </submittedName>
</protein>
<evidence type="ECO:0000256" key="5">
    <source>
        <dbReference type="ARBA" id="ARBA00023136"/>
    </source>
</evidence>
<evidence type="ECO:0000313" key="9">
    <source>
        <dbReference type="Proteomes" id="UP000298381"/>
    </source>
</evidence>
<evidence type="ECO:0000256" key="4">
    <source>
        <dbReference type="ARBA" id="ARBA00022989"/>
    </source>
</evidence>
<keyword evidence="3 6" id="KW-0812">Transmembrane</keyword>
<comment type="caution">
    <text evidence="8">The sequence shown here is derived from an EMBL/GenBank/DDBJ whole genome shotgun (WGS) entry which is preliminary data.</text>
</comment>
<feature type="transmembrane region" description="Helical" evidence="6">
    <location>
        <begin position="298"/>
        <end position="315"/>
    </location>
</feature>
<feature type="transmembrane region" description="Helical" evidence="6">
    <location>
        <begin position="321"/>
        <end position="347"/>
    </location>
</feature>